<dbReference type="EMBL" id="JAFMYV010000009">
    <property type="protein sequence ID" value="MBO0938286.1"/>
    <property type="molecule type" value="Genomic_DNA"/>
</dbReference>
<keyword evidence="1" id="KW-0472">Membrane</keyword>
<evidence type="ECO:0000313" key="2">
    <source>
        <dbReference type="EMBL" id="MBO0938286.1"/>
    </source>
</evidence>
<protein>
    <submittedName>
        <fullName evidence="2">Uncharacterized protein</fullName>
    </submittedName>
</protein>
<evidence type="ECO:0000313" key="3">
    <source>
        <dbReference type="Proteomes" id="UP000664034"/>
    </source>
</evidence>
<dbReference type="Proteomes" id="UP000664034">
    <property type="component" value="Unassembled WGS sequence"/>
</dbReference>
<keyword evidence="1" id="KW-1133">Transmembrane helix</keyword>
<name>A0A939GK81_9BACT</name>
<gene>
    <name evidence="2" type="ORF">J2I47_17175</name>
</gene>
<evidence type="ECO:0000256" key="1">
    <source>
        <dbReference type="SAM" id="Phobius"/>
    </source>
</evidence>
<keyword evidence="3" id="KW-1185">Reference proteome</keyword>
<dbReference type="RefSeq" id="WP_207365827.1">
    <property type="nucleotide sequence ID" value="NZ_JAFMYV010000009.1"/>
</dbReference>
<accession>A0A939GK81</accession>
<feature type="transmembrane region" description="Helical" evidence="1">
    <location>
        <begin position="40"/>
        <end position="62"/>
    </location>
</feature>
<dbReference type="AlphaFoldDB" id="A0A939GK81"/>
<keyword evidence="1" id="KW-0812">Transmembrane</keyword>
<sequence>MTHNQQTAAPGTEQYSSHLLADPTSDLLLEEPTDAPLNPYARVFVVSWLLGTLIAVGVPYLFQ</sequence>
<reference evidence="2" key="1">
    <citation type="submission" date="2021-03" db="EMBL/GenBank/DDBJ databases">
        <title>Fibrella sp. HMF5335 genome sequencing and assembly.</title>
        <authorList>
            <person name="Kang H."/>
            <person name="Kim H."/>
            <person name="Bae S."/>
            <person name="Joh K."/>
        </authorList>
    </citation>
    <scope>NUCLEOTIDE SEQUENCE</scope>
    <source>
        <strain evidence="2">HMF5335</strain>
    </source>
</reference>
<organism evidence="2 3">
    <name type="scientific">Fibrella rubiginis</name>
    <dbReference type="NCBI Taxonomy" id="2817060"/>
    <lineage>
        <taxon>Bacteria</taxon>
        <taxon>Pseudomonadati</taxon>
        <taxon>Bacteroidota</taxon>
        <taxon>Cytophagia</taxon>
        <taxon>Cytophagales</taxon>
        <taxon>Spirosomataceae</taxon>
        <taxon>Fibrella</taxon>
    </lineage>
</organism>
<comment type="caution">
    <text evidence="2">The sequence shown here is derived from an EMBL/GenBank/DDBJ whole genome shotgun (WGS) entry which is preliminary data.</text>
</comment>
<proteinExistence type="predicted"/>